<dbReference type="OrthoDB" id="4490540at2759"/>
<sequence length="463" mass="53343">MCQDPGGAMQHMSLGFWPVQEDSDQHDCLYVDNGLVGSVKSTSYQPSYVSPSDAPFVIELGATILALLTEEEILRRVYHDLKQNGDDTRAIMSLVYDSKLTPKTWIPEVYLLQEQMLASVHDYILASFNHHKGAFSSNTTLDPSGTTEQDRWWKYVSDEAWGVGSLARQGNSQAAVLKLGTLNIHIETALETDSPQMMVRIWRICRYLLGVTESLRDPGLMRKYFLGYFRDLLKKTKGAHSPSFRLFDALSMMESNSLMHALRIGHLRAMQSFEKVVGTGHPVVLSMWTYYAHQWHSAYEHQDIIVDYYKIALDTADRELGPTSDAAISILHDYLYFVYYNIYPRDDEHVYHLALDLHNRIRAVIGNGPYIWSTKTQYLTFASQIMARVNYKLDHQLLAATYLEDVIELFWNSDVECRVRAAKLLRQLATWLLQWNESKKLEQVRHRERQLRESTESMLVPDT</sequence>
<dbReference type="Proteomes" id="UP000452235">
    <property type="component" value="Unassembled WGS sequence"/>
</dbReference>
<evidence type="ECO:0000313" key="1">
    <source>
        <dbReference type="EMBL" id="GFF21811.1"/>
    </source>
</evidence>
<keyword evidence="2" id="KW-1185">Reference proteome</keyword>
<evidence type="ECO:0000313" key="2">
    <source>
        <dbReference type="Proteomes" id="UP000452235"/>
    </source>
</evidence>
<dbReference type="AlphaFoldDB" id="A0A5M3ZE15"/>
<proteinExistence type="predicted"/>
<dbReference type="EMBL" id="BLJY01000016">
    <property type="protein sequence ID" value="GFF21811.1"/>
    <property type="molecule type" value="Genomic_DNA"/>
</dbReference>
<name>A0A5M3ZE15_ASPTE</name>
<protein>
    <submittedName>
        <fullName evidence="1">Uncharacterized protein</fullName>
    </submittedName>
</protein>
<gene>
    <name evidence="1" type="ORF">ATEIFO6365_0016013500</name>
</gene>
<organism evidence="1 2">
    <name type="scientific">Aspergillus terreus</name>
    <dbReference type="NCBI Taxonomy" id="33178"/>
    <lineage>
        <taxon>Eukaryota</taxon>
        <taxon>Fungi</taxon>
        <taxon>Dikarya</taxon>
        <taxon>Ascomycota</taxon>
        <taxon>Pezizomycotina</taxon>
        <taxon>Eurotiomycetes</taxon>
        <taxon>Eurotiomycetidae</taxon>
        <taxon>Eurotiales</taxon>
        <taxon>Aspergillaceae</taxon>
        <taxon>Aspergillus</taxon>
        <taxon>Aspergillus subgen. Circumdati</taxon>
    </lineage>
</organism>
<reference evidence="1 2" key="1">
    <citation type="submission" date="2020-01" db="EMBL/GenBank/DDBJ databases">
        <title>Aspergillus terreus IFO 6365 whole genome shotgun sequence.</title>
        <authorList>
            <person name="Kanamasa S."/>
            <person name="Takahashi H."/>
        </authorList>
    </citation>
    <scope>NUCLEOTIDE SEQUENCE [LARGE SCALE GENOMIC DNA]</scope>
    <source>
        <strain evidence="1 2">IFO 6365</strain>
    </source>
</reference>
<accession>A0A5M3ZE15</accession>
<comment type="caution">
    <text evidence="1">The sequence shown here is derived from an EMBL/GenBank/DDBJ whole genome shotgun (WGS) entry which is preliminary data.</text>
</comment>